<reference evidence="1 2" key="1">
    <citation type="submission" date="2024-07" db="EMBL/GenBank/DDBJ databases">
        <title>Uliginosibacterium flavum JJ3220;KACC:17644.</title>
        <authorList>
            <person name="Kim M.K."/>
        </authorList>
    </citation>
    <scope>NUCLEOTIDE SEQUENCE [LARGE SCALE GENOMIC DNA]</scope>
    <source>
        <strain evidence="1 2">KACC:17644</strain>
    </source>
</reference>
<dbReference type="Proteomes" id="UP001549691">
    <property type="component" value="Unassembled WGS sequence"/>
</dbReference>
<dbReference type="RefSeq" id="WP_354602000.1">
    <property type="nucleotide sequence ID" value="NZ_JBEWZI010000018.1"/>
</dbReference>
<accession>A0ABV2TNN6</accession>
<name>A0ABV2TNN6_9RHOO</name>
<protein>
    <submittedName>
        <fullName evidence="1">DUF3135 domain-containing protein</fullName>
    </submittedName>
</protein>
<dbReference type="Pfam" id="PF11333">
    <property type="entry name" value="DUF3135"/>
    <property type="match status" value="1"/>
</dbReference>
<keyword evidence="2" id="KW-1185">Reference proteome</keyword>
<comment type="caution">
    <text evidence="1">The sequence shown here is derived from an EMBL/GenBank/DDBJ whole genome shotgun (WGS) entry which is preliminary data.</text>
</comment>
<evidence type="ECO:0000313" key="2">
    <source>
        <dbReference type="Proteomes" id="UP001549691"/>
    </source>
</evidence>
<dbReference type="InterPro" id="IPR021482">
    <property type="entry name" value="DUF3135"/>
</dbReference>
<gene>
    <name evidence="1" type="ORF">ABXR19_15235</name>
</gene>
<dbReference type="EMBL" id="JBEWZI010000018">
    <property type="protein sequence ID" value="MET7015541.1"/>
    <property type="molecule type" value="Genomic_DNA"/>
</dbReference>
<evidence type="ECO:0000313" key="1">
    <source>
        <dbReference type="EMBL" id="MET7015541.1"/>
    </source>
</evidence>
<proteinExistence type="predicted"/>
<sequence length="106" mass="11808">MPQFRFEFDFDHWRSLAEEDPAAFFAAREQVLKSFMDAAPRRLSGELQALQALIDHSRAEAGTPVKASRQLLGMLGEHLAALSGHLGQLREQSRTFESMLPPAAAE</sequence>
<organism evidence="1 2">
    <name type="scientific">Uliginosibacterium flavum</name>
    <dbReference type="NCBI Taxonomy" id="1396831"/>
    <lineage>
        <taxon>Bacteria</taxon>
        <taxon>Pseudomonadati</taxon>
        <taxon>Pseudomonadota</taxon>
        <taxon>Betaproteobacteria</taxon>
        <taxon>Rhodocyclales</taxon>
        <taxon>Zoogloeaceae</taxon>
        <taxon>Uliginosibacterium</taxon>
    </lineage>
</organism>